<dbReference type="OrthoDB" id="9806163at2"/>
<feature type="region of interest" description="Disordered" evidence="2">
    <location>
        <begin position="1"/>
        <end position="20"/>
    </location>
</feature>
<dbReference type="InterPro" id="IPR029058">
    <property type="entry name" value="AB_hydrolase_fold"/>
</dbReference>
<dbReference type="GeneID" id="99683576"/>
<dbReference type="AlphaFoldDB" id="A0A4R2M7K0"/>
<evidence type="ECO:0000259" key="3">
    <source>
        <dbReference type="SMART" id="SM00939"/>
    </source>
</evidence>
<name>A0A4R2M7K0_RUBGE</name>
<comment type="caution">
    <text evidence="4">The sequence shown here is derived from an EMBL/GenBank/DDBJ whole genome shotgun (WGS) entry which is preliminary data.</text>
</comment>
<dbReference type="SUPFAM" id="SSF49785">
    <property type="entry name" value="Galactose-binding domain-like"/>
    <property type="match status" value="1"/>
</dbReference>
<dbReference type="Proteomes" id="UP000295106">
    <property type="component" value="Unassembled WGS sequence"/>
</dbReference>
<dbReference type="SUPFAM" id="SSF53474">
    <property type="entry name" value="alpha/beta-Hydrolases"/>
    <property type="match status" value="1"/>
</dbReference>
<dbReference type="EMBL" id="SLXD01000006">
    <property type="protein sequence ID" value="TCP02612.1"/>
    <property type="molecule type" value="Genomic_DNA"/>
</dbReference>
<accession>A0A4R2M7K0</accession>
<keyword evidence="1" id="KW-0378">Hydrolase</keyword>
<dbReference type="Pfam" id="PF08530">
    <property type="entry name" value="PepX_C"/>
    <property type="match status" value="1"/>
</dbReference>
<dbReference type="InterPro" id="IPR005674">
    <property type="entry name" value="CocE/Ser_esterase"/>
</dbReference>
<gene>
    <name evidence="4" type="ORF">EV684_106174</name>
</gene>
<reference evidence="4 5" key="1">
    <citation type="submission" date="2019-03" db="EMBL/GenBank/DDBJ databases">
        <title>Genomic Encyclopedia of Type Strains, Phase IV (KMG-IV): sequencing the most valuable type-strain genomes for metagenomic binning, comparative biology and taxonomic classification.</title>
        <authorList>
            <person name="Goeker M."/>
        </authorList>
    </citation>
    <scope>NUCLEOTIDE SEQUENCE [LARGE SCALE GENOMIC DNA]</scope>
    <source>
        <strain evidence="4 5">DSM 1709</strain>
    </source>
</reference>
<dbReference type="RefSeq" id="WP_132647215.1">
    <property type="nucleotide sequence ID" value="NZ_CP181386.1"/>
</dbReference>
<dbReference type="Gene3D" id="2.60.120.260">
    <property type="entry name" value="Galactose-binding domain-like"/>
    <property type="match status" value="1"/>
</dbReference>
<feature type="domain" description="Xaa-Pro dipeptidyl-peptidase C-terminal" evidence="3">
    <location>
        <begin position="332"/>
        <end position="589"/>
    </location>
</feature>
<dbReference type="InterPro" id="IPR000383">
    <property type="entry name" value="Xaa-Pro-like_dom"/>
</dbReference>
<sequence length="604" mass="67558">MVSKSRWVNGGPSEPPGAYRPAARYSGIETERDVMVAMRDGVRLCIDVFRPKTQDRLPALLAMAPYNKALLSPEYAAAVPPQPAWSSLWAGSVEAGDTDFLVARGYVHVVGTLRGAGPSEGGGSGAWDLYDLIEWIAVQPWCDGNVGMIGISAYGAAQLQAAAQQPPHLKAIFPYDPGPAYREFRDRNPGGVLHTFALTIDAGSVSHGTLGAPAPLPDETEALWRQAMSNTDLVMYHQLYNILSMKGQKANVLFNTLIRPFDTPEAVRKAEQMFERIRIPAYLGTGWYSQTYKSHFQGAQHWYAGLNSPKKLMFTGMAQLERPFRGFHDEILRWYDHWLKGIDTGIMDEPPVKVFVMGANRWRTADDWPLPQTQWKAFYLDSWERLRTEPFAPQSRDGCNAPDAFVQMPPTQTRTISKLRYLTPPLAEDTLVIGPASLVLHAEIDQPDTNWIAILKDVGPDESIQSARPGESSVSLQLPEREVSRGWLKASHRALDPERSRPWKPWHRLTREAQQEVRPGEVHEYTIEMMSTANLFRRGHRICLEITSLDLPTGVGGNTNVEYIPFHVCSSRTTLHKIYRDARHPSHLLLPIIPDDAADAAQTP</sequence>
<dbReference type="NCBIfam" id="TIGR00976">
    <property type="entry name" value="CocE_NonD"/>
    <property type="match status" value="1"/>
</dbReference>
<dbReference type="SMART" id="SM00939">
    <property type="entry name" value="PepX_C"/>
    <property type="match status" value="1"/>
</dbReference>
<organism evidence="4 5">
    <name type="scientific">Rubrivivax gelatinosus</name>
    <name type="common">Rhodocyclus gelatinosus</name>
    <name type="synonym">Rhodopseudomonas gelatinosa</name>
    <dbReference type="NCBI Taxonomy" id="28068"/>
    <lineage>
        <taxon>Bacteria</taxon>
        <taxon>Pseudomonadati</taxon>
        <taxon>Pseudomonadota</taxon>
        <taxon>Betaproteobacteria</taxon>
        <taxon>Burkholderiales</taxon>
        <taxon>Sphaerotilaceae</taxon>
        <taxon>Rubrivivax</taxon>
    </lineage>
</organism>
<evidence type="ECO:0000313" key="4">
    <source>
        <dbReference type="EMBL" id="TCP02612.1"/>
    </source>
</evidence>
<dbReference type="GO" id="GO:0008239">
    <property type="term" value="F:dipeptidyl-peptidase activity"/>
    <property type="evidence" value="ECO:0007669"/>
    <property type="project" value="InterPro"/>
</dbReference>
<protein>
    <recommendedName>
        <fullName evidence="3">Xaa-Pro dipeptidyl-peptidase C-terminal domain-containing protein</fullName>
    </recommendedName>
</protein>
<dbReference type="PANTHER" id="PTHR43056:SF10">
    <property type="entry name" value="COCE_NOND FAMILY, PUTATIVE (AFU_ORTHOLOGUE AFUA_7G00600)-RELATED"/>
    <property type="match status" value="1"/>
</dbReference>
<dbReference type="Pfam" id="PF02129">
    <property type="entry name" value="Peptidase_S15"/>
    <property type="match status" value="1"/>
</dbReference>
<dbReference type="Gene3D" id="3.40.50.1820">
    <property type="entry name" value="alpha/beta hydrolase"/>
    <property type="match status" value="1"/>
</dbReference>
<evidence type="ECO:0000313" key="5">
    <source>
        <dbReference type="Proteomes" id="UP000295106"/>
    </source>
</evidence>
<proteinExistence type="predicted"/>
<evidence type="ECO:0000256" key="1">
    <source>
        <dbReference type="ARBA" id="ARBA00022801"/>
    </source>
</evidence>
<dbReference type="InterPro" id="IPR013736">
    <property type="entry name" value="Xaa-Pro_dipept_C"/>
</dbReference>
<dbReference type="InterPro" id="IPR008979">
    <property type="entry name" value="Galactose-bd-like_sf"/>
</dbReference>
<evidence type="ECO:0000256" key="2">
    <source>
        <dbReference type="SAM" id="MobiDB-lite"/>
    </source>
</evidence>
<dbReference type="InterPro" id="IPR050585">
    <property type="entry name" value="Xaa-Pro_dipeptidyl-ppase/CocE"/>
</dbReference>
<dbReference type="PANTHER" id="PTHR43056">
    <property type="entry name" value="PEPTIDASE S9 PROLYL OLIGOPEPTIDASE"/>
    <property type="match status" value="1"/>
</dbReference>